<sequence>MMSEEPASEEEITLFPLVGFATHTLPGALVMLTLELPVDAEAPEGPKTYLRVGLRANGARQLAESLLRAAESAEMGLAPTRTPS</sequence>
<keyword evidence="2" id="KW-1185">Reference proteome</keyword>
<organism evidence="1 2">
    <name type="scientific">Methylocapsa polymorpha</name>
    <dbReference type="NCBI Taxonomy" id="3080828"/>
    <lineage>
        <taxon>Bacteria</taxon>
        <taxon>Pseudomonadati</taxon>
        <taxon>Pseudomonadota</taxon>
        <taxon>Alphaproteobacteria</taxon>
        <taxon>Hyphomicrobiales</taxon>
        <taxon>Beijerinckiaceae</taxon>
        <taxon>Methylocapsa</taxon>
    </lineage>
</organism>
<evidence type="ECO:0000313" key="1">
    <source>
        <dbReference type="EMBL" id="WOJ88606.1"/>
    </source>
</evidence>
<proteinExistence type="predicted"/>
<reference evidence="1 2" key="1">
    <citation type="submission" date="2023-10" db="EMBL/GenBank/DDBJ databases">
        <title>Novel methanotroph of the genus Methylocapsa from a subarctic wetland.</title>
        <authorList>
            <person name="Belova S.E."/>
            <person name="Oshkin I.Y."/>
            <person name="Miroshnikov K."/>
            <person name="Dedysh S.N."/>
        </authorList>
    </citation>
    <scope>NUCLEOTIDE SEQUENCE [LARGE SCALE GENOMIC DNA]</scope>
    <source>
        <strain evidence="1 2">RX1</strain>
    </source>
</reference>
<evidence type="ECO:0000313" key="2">
    <source>
        <dbReference type="Proteomes" id="UP001626536"/>
    </source>
</evidence>
<accession>A0ABZ0HRQ1</accession>
<dbReference type="EMBL" id="CP136862">
    <property type="protein sequence ID" value="WOJ88606.1"/>
    <property type="molecule type" value="Genomic_DNA"/>
</dbReference>
<protein>
    <submittedName>
        <fullName evidence="1">Uncharacterized protein</fullName>
    </submittedName>
</protein>
<gene>
    <name evidence="1" type="ORF">RZS28_12345</name>
</gene>
<dbReference type="Proteomes" id="UP001626536">
    <property type="component" value="Chromosome"/>
</dbReference>
<name>A0ABZ0HRQ1_9HYPH</name>
<dbReference type="RefSeq" id="WP_407338046.1">
    <property type="nucleotide sequence ID" value="NZ_CP136862.1"/>
</dbReference>